<keyword evidence="2 6" id="KW-0238">DNA-binding</keyword>
<dbReference type="PROSITE" id="PS50110">
    <property type="entry name" value="RESPONSE_REGULATORY"/>
    <property type="match status" value="1"/>
</dbReference>
<dbReference type="PANTHER" id="PTHR43214:SF41">
    <property type="entry name" value="NITRATE_NITRITE RESPONSE REGULATOR PROTEIN NARP"/>
    <property type="match status" value="1"/>
</dbReference>
<comment type="caution">
    <text evidence="4">Lacks conserved residue(s) required for the propagation of feature annotation.</text>
</comment>
<keyword evidence="1" id="KW-0805">Transcription regulation</keyword>
<dbReference type="Gene3D" id="3.40.50.2300">
    <property type="match status" value="1"/>
</dbReference>
<feature type="domain" description="Response regulatory" evidence="5">
    <location>
        <begin position="10"/>
        <end position="126"/>
    </location>
</feature>
<dbReference type="InterPro" id="IPR039420">
    <property type="entry name" value="WalR-like"/>
</dbReference>
<dbReference type="GO" id="GO:0006355">
    <property type="term" value="P:regulation of DNA-templated transcription"/>
    <property type="evidence" value="ECO:0007669"/>
    <property type="project" value="InterPro"/>
</dbReference>
<dbReference type="PANTHER" id="PTHR43214">
    <property type="entry name" value="TWO-COMPONENT RESPONSE REGULATOR"/>
    <property type="match status" value="1"/>
</dbReference>
<dbReference type="GO" id="GO:0000160">
    <property type="term" value="P:phosphorelay signal transduction system"/>
    <property type="evidence" value="ECO:0007669"/>
    <property type="project" value="InterPro"/>
</dbReference>
<dbReference type="Proteomes" id="UP000282388">
    <property type="component" value="Unassembled WGS sequence"/>
</dbReference>
<keyword evidence="7" id="KW-1185">Reference proteome</keyword>
<dbReference type="GO" id="GO:0003677">
    <property type="term" value="F:DNA binding"/>
    <property type="evidence" value="ECO:0007669"/>
    <property type="project" value="UniProtKB-KW"/>
</dbReference>
<dbReference type="SUPFAM" id="SSF46894">
    <property type="entry name" value="C-terminal effector domain of the bipartite response regulators"/>
    <property type="match status" value="1"/>
</dbReference>
<dbReference type="EMBL" id="RAXV01000030">
    <property type="protein sequence ID" value="RKG29939.1"/>
    <property type="molecule type" value="Genomic_DNA"/>
</dbReference>
<reference evidence="6 7" key="1">
    <citation type="submission" date="2018-09" db="EMBL/GenBank/DDBJ databases">
        <title>The draft genome of Acinetobacter spp. strains.</title>
        <authorList>
            <person name="Qin J."/>
            <person name="Feng Y."/>
            <person name="Zong Z."/>
        </authorList>
    </citation>
    <scope>NUCLEOTIDE SEQUENCE [LARGE SCALE GENOMIC DNA]</scope>
    <source>
        <strain evidence="6 7">WCHAc060012</strain>
    </source>
</reference>
<dbReference type="OrthoDB" id="6713358at2"/>
<dbReference type="AlphaFoldDB" id="A0A3A8E6Z0"/>
<dbReference type="RefSeq" id="WP_120403251.1">
    <property type="nucleotide sequence ID" value="NZ_RAXV01000030.1"/>
</dbReference>
<evidence type="ECO:0000256" key="4">
    <source>
        <dbReference type="PROSITE-ProRule" id="PRU00169"/>
    </source>
</evidence>
<evidence type="ECO:0000256" key="3">
    <source>
        <dbReference type="ARBA" id="ARBA00023163"/>
    </source>
</evidence>
<proteinExistence type="predicted"/>
<evidence type="ECO:0000256" key="1">
    <source>
        <dbReference type="ARBA" id="ARBA00023015"/>
    </source>
</evidence>
<gene>
    <name evidence="6" type="ORF">D7V32_12865</name>
</gene>
<dbReference type="InterPro" id="IPR001789">
    <property type="entry name" value="Sig_transdc_resp-reg_receiver"/>
</dbReference>
<evidence type="ECO:0000313" key="6">
    <source>
        <dbReference type="EMBL" id="RKG29939.1"/>
    </source>
</evidence>
<dbReference type="SUPFAM" id="SSF52172">
    <property type="entry name" value="CheY-like"/>
    <property type="match status" value="1"/>
</dbReference>
<evidence type="ECO:0000313" key="7">
    <source>
        <dbReference type="Proteomes" id="UP000282388"/>
    </source>
</evidence>
<dbReference type="InterPro" id="IPR011006">
    <property type="entry name" value="CheY-like_superfamily"/>
</dbReference>
<organism evidence="6 7">
    <name type="scientific">Acinetobacter tianfuensis</name>
    <dbReference type="NCBI Taxonomy" id="2419603"/>
    <lineage>
        <taxon>Bacteria</taxon>
        <taxon>Pseudomonadati</taxon>
        <taxon>Pseudomonadota</taxon>
        <taxon>Gammaproteobacteria</taxon>
        <taxon>Moraxellales</taxon>
        <taxon>Moraxellaceae</taxon>
        <taxon>Acinetobacter</taxon>
    </lineage>
</organism>
<keyword evidence="3" id="KW-0804">Transcription</keyword>
<dbReference type="InterPro" id="IPR016032">
    <property type="entry name" value="Sig_transdc_resp-reg_C-effctor"/>
</dbReference>
<sequence length="199" mass="22142">MPSHLSLPVPALIINQHRSLLDILINNILVDLGYPQDLIVTNSDVLEAKQYIEQHLPNLIFCSITSNADLHFISSIHKLHPSACIITIHPPEHRQEVIAALQAGANAYLLQNTAANELFEQIRVILRGGAILHSHLAQYLLQTRFQNAAQESQTVLSPAEYQILQHTAQAAGIQQTASALKLSDYQVDVLIKNILRKFI</sequence>
<comment type="caution">
    <text evidence="6">The sequence shown here is derived from an EMBL/GenBank/DDBJ whole genome shotgun (WGS) entry which is preliminary data.</text>
</comment>
<evidence type="ECO:0000259" key="5">
    <source>
        <dbReference type="PROSITE" id="PS50110"/>
    </source>
</evidence>
<accession>A0A3A8E6Z0</accession>
<evidence type="ECO:0000256" key="2">
    <source>
        <dbReference type="ARBA" id="ARBA00023125"/>
    </source>
</evidence>
<name>A0A3A8E6Z0_9GAMM</name>
<protein>
    <submittedName>
        <fullName evidence="6">DNA-binding response regulator</fullName>
    </submittedName>
</protein>